<keyword evidence="2" id="KW-1185">Reference proteome</keyword>
<organism evidence="1 2">
    <name type="scientific">Marasmius tenuissimus</name>
    <dbReference type="NCBI Taxonomy" id="585030"/>
    <lineage>
        <taxon>Eukaryota</taxon>
        <taxon>Fungi</taxon>
        <taxon>Dikarya</taxon>
        <taxon>Basidiomycota</taxon>
        <taxon>Agaricomycotina</taxon>
        <taxon>Agaricomycetes</taxon>
        <taxon>Agaricomycetidae</taxon>
        <taxon>Agaricales</taxon>
        <taxon>Marasmiineae</taxon>
        <taxon>Marasmiaceae</taxon>
        <taxon>Marasmius</taxon>
    </lineage>
</organism>
<accession>A0ABR3A4M6</accession>
<comment type="caution">
    <text evidence="1">The sequence shown here is derived from an EMBL/GenBank/DDBJ whole genome shotgun (WGS) entry which is preliminary data.</text>
</comment>
<dbReference type="Gene3D" id="3.60.130.30">
    <property type="match status" value="1"/>
</dbReference>
<dbReference type="EMBL" id="JBBXMP010000025">
    <property type="protein sequence ID" value="KAL0067497.1"/>
    <property type="molecule type" value="Genomic_DNA"/>
</dbReference>
<reference evidence="1 2" key="1">
    <citation type="submission" date="2024-05" db="EMBL/GenBank/DDBJ databases">
        <title>A draft genome resource for the thread blight pathogen Marasmius tenuissimus strain MS-2.</title>
        <authorList>
            <person name="Yulfo-Soto G.E."/>
            <person name="Baruah I.K."/>
            <person name="Amoako-Attah I."/>
            <person name="Bukari Y."/>
            <person name="Meinhardt L.W."/>
            <person name="Bailey B.A."/>
            <person name="Cohen S.P."/>
        </authorList>
    </citation>
    <scope>NUCLEOTIDE SEQUENCE [LARGE SCALE GENOMIC DNA]</scope>
    <source>
        <strain evidence="1 2">MS-2</strain>
    </source>
</reference>
<proteinExistence type="predicted"/>
<evidence type="ECO:0000313" key="1">
    <source>
        <dbReference type="EMBL" id="KAL0067497.1"/>
    </source>
</evidence>
<gene>
    <name evidence="1" type="ORF">AAF712_005488</name>
</gene>
<dbReference type="Proteomes" id="UP001437256">
    <property type="component" value="Unassembled WGS sequence"/>
</dbReference>
<sequence>MGMGRKTPILLATDKQQKGMGGILQRLAGMTAFKRISQYQNAAFKLWRSRLYKEYKATMNFVYDHPKLSHMPQNFSDDNVFAAATFNFRGKVRMFKHQDHLNWAFGWCAITALRDFDPTKSVRLVLQELKLVIDFPSGSTVLIPSAVITHSNTHIAKGNEQTSFTQYIAGAIL</sequence>
<evidence type="ECO:0000313" key="2">
    <source>
        <dbReference type="Proteomes" id="UP001437256"/>
    </source>
</evidence>
<protein>
    <submittedName>
        <fullName evidence="1">Uncharacterized protein</fullName>
    </submittedName>
</protein>
<name>A0ABR3A4M6_9AGAR</name>